<dbReference type="AlphaFoldDB" id="A0A554A0C6"/>
<evidence type="ECO:0000259" key="1">
    <source>
        <dbReference type="Pfam" id="PF06114"/>
    </source>
</evidence>
<dbReference type="OrthoDB" id="2417909at2"/>
<evidence type="ECO:0000313" key="3">
    <source>
        <dbReference type="Proteomes" id="UP000318521"/>
    </source>
</evidence>
<dbReference type="InterPro" id="IPR010359">
    <property type="entry name" value="IrrE_HExxH"/>
</dbReference>
<dbReference type="EMBL" id="VLXZ01000004">
    <property type="protein sequence ID" value="TSB47154.1"/>
    <property type="molecule type" value="Genomic_DNA"/>
</dbReference>
<dbReference type="Proteomes" id="UP000318521">
    <property type="component" value="Unassembled WGS sequence"/>
</dbReference>
<comment type="caution">
    <text evidence="2">The sequence shown here is derived from an EMBL/GenBank/DDBJ whole genome shotgun (WGS) entry which is preliminary data.</text>
</comment>
<proteinExistence type="predicted"/>
<reference evidence="2 3" key="1">
    <citation type="submission" date="2019-07" db="EMBL/GenBank/DDBJ databases">
        <authorList>
            <person name="Park Y.J."/>
            <person name="Jeong S.E."/>
            <person name="Jung H.S."/>
        </authorList>
    </citation>
    <scope>NUCLEOTIDE SEQUENCE [LARGE SCALE GENOMIC DNA]</scope>
    <source>
        <strain evidence="3">P16(2019)</strain>
    </source>
</reference>
<organism evidence="2 3">
    <name type="scientific">Alkalicoccobacillus porphyridii</name>
    <dbReference type="NCBI Taxonomy" id="2597270"/>
    <lineage>
        <taxon>Bacteria</taxon>
        <taxon>Bacillati</taxon>
        <taxon>Bacillota</taxon>
        <taxon>Bacilli</taxon>
        <taxon>Bacillales</taxon>
        <taxon>Bacillaceae</taxon>
        <taxon>Alkalicoccobacillus</taxon>
    </lineage>
</organism>
<gene>
    <name evidence="2" type="ORF">FN960_09095</name>
</gene>
<sequence length="206" mass="24525">MRFATQRDTNISKFYKQHSILTVEQLDIEYLADIFRLEINYGDFKSKVIYEGPFAIMALTEGKSIEETRKTFFHELSHHLNHYGRQKKMSNSFRDLQESSAYWLSLYYAMPLHIFEPLLIKHKDPEYLAELFELPKGMVIERIESIRRERSRSEQHDLHTRKEFVHRLKSKSLQPGKVHDGTLLILNQLKNQVGEERMSNDVKRLL</sequence>
<dbReference type="RefSeq" id="WP_143848384.1">
    <property type="nucleotide sequence ID" value="NZ_VLXZ01000004.1"/>
</dbReference>
<name>A0A554A0C6_9BACI</name>
<keyword evidence="3" id="KW-1185">Reference proteome</keyword>
<protein>
    <submittedName>
        <fullName evidence="2">ImmA/IrrE family metallo-endopeptidase</fullName>
    </submittedName>
</protein>
<feature type="domain" description="IrrE N-terminal-like" evidence="1">
    <location>
        <begin position="50"/>
        <end position="143"/>
    </location>
</feature>
<evidence type="ECO:0000313" key="2">
    <source>
        <dbReference type="EMBL" id="TSB47154.1"/>
    </source>
</evidence>
<accession>A0A554A0C6</accession>
<dbReference type="Pfam" id="PF06114">
    <property type="entry name" value="Peptidase_M78"/>
    <property type="match status" value="1"/>
</dbReference>